<dbReference type="AlphaFoldDB" id="A0A8S2Z8Q6"/>
<proteinExistence type="predicted"/>
<evidence type="ECO:0000313" key="2">
    <source>
        <dbReference type="EMBL" id="CAF4686856.1"/>
    </source>
</evidence>
<comment type="caution">
    <text evidence="1">The sequence shown here is derived from an EMBL/GenBank/DDBJ whole genome shotgun (WGS) entry which is preliminary data.</text>
</comment>
<gene>
    <name evidence="1" type="ORF">SMN809_LOCUS39239</name>
    <name evidence="2" type="ORF">SMN809_LOCUS42507</name>
</gene>
<accession>A0A8S2Z8Q6</accession>
<evidence type="ECO:0000313" key="3">
    <source>
        <dbReference type="Proteomes" id="UP000676336"/>
    </source>
</evidence>
<evidence type="ECO:0000313" key="1">
    <source>
        <dbReference type="EMBL" id="CAF4605086.1"/>
    </source>
</evidence>
<dbReference type="EMBL" id="CAJOBI010104774">
    <property type="protein sequence ID" value="CAF4605086.1"/>
    <property type="molecule type" value="Genomic_DNA"/>
</dbReference>
<reference evidence="1" key="1">
    <citation type="submission" date="2021-02" db="EMBL/GenBank/DDBJ databases">
        <authorList>
            <person name="Nowell W R."/>
        </authorList>
    </citation>
    <scope>NUCLEOTIDE SEQUENCE</scope>
</reference>
<feature type="non-terminal residue" evidence="1">
    <location>
        <position position="80"/>
    </location>
</feature>
<feature type="non-terminal residue" evidence="1">
    <location>
        <position position="1"/>
    </location>
</feature>
<name>A0A8S2Z8Q6_9BILA</name>
<sequence length="80" mass="9180">QLQLTPRLKSLRNSNDFASPLSSEEELLARITENERSHNPRSTEHSLLSLKQHSKFRLDRVAPIISEQSSSMKLLNQPRS</sequence>
<dbReference type="Proteomes" id="UP000676336">
    <property type="component" value="Unassembled WGS sequence"/>
</dbReference>
<dbReference type="EMBL" id="CAJOBI010122888">
    <property type="protein sequence ID" value="CAF4686856.1"/>
    <property type="molecule type" value="Genomic_DNA"/>
</dbReference>
<organism evidence="1 3">
    <name type="scientific">Rotaria magnacalcarata</name>
    <dbReference type="NCBI Taxonomy" id="392030"/>
    <lineage>
        <taxon>Eukaryota</taxon>
        <taxon>Metazoa</taxon>
        <taxon>Spiralia</taxon>
        <taxon>Gnathifera</taxon>
        <taxon>Rotifera</taxon>
        <taxon>Eurotatoria</taxon>
        <taxon>Bdelloidea</taxon>
        <taxon>Philodinida</taxon>
        <taxon>Philodinidae</taxon>
        <taxon>Rotaria</taxon>
    </lineage>
</organism>
<protein>
    <submittedName>
        <fullName evidence="1">Uncharacterized protein</fullName>
    </submittedName>
</protein>